<accession>A0A4Y7JM92</accession>
<dbReference type="AlphaFoldDB" id="A0A4Y7JM92"/>
<keyword evidence="2" id="KW-1185">Reference proteome</keyword>
<gene>
    <name evidence="1" type="ORF">C5167_023617</name>
</gene>
<dbReference type="Gramene" id="RZC61857">
    <property type="protein sequence ID" value="RZC61857"/>
    <property type="gene ID" value="C5167_023617"/>
</dbReference>
<dbReference type="EMBL" id="CM010719">
    <property type="protein sequence ID" value="RZC61857.1"/>
    <property type="molecule type" value="Genomic_DNA"/>
</dbReference>
<dbReference type="Proteomes" id="UP000316621">
    <property type="component" value="Chromosome 5"/>
</dbReference>
<evidence type="ECO:0000313" key="2">
    <source>
        <dbReference type="Proteomes" id="UP000316621"/>
    </source>
</evidence>
<protein>
    <submittedName>
        <fullName evidence="1">Uncharacterized protein</fullName>
    </submittedName>
</protein>
<name>A0A4Y7JM92_PAPSO</name>
<proteinExistence type="predicted"/>
<evidence type="ECO:0000313" key="1">
    <source>
        <dbReference type="EMBL" id="RZC61857.1"/>
    </source>
</evidence>
<sequence length="86" mass="9917">MEILVDDKKWLINQNLITYWKCGSDTVLCIQTRHAGESLHSILIFPLKTEVGILRELLNAIMIHFSISCHFRPPIMIHENMSSLVV</sequence>
<reference evidence="1 2" key="1">
    <citation type="journal article" date="2018" name="Science">
        <title>The opium poppy genome and morphinan production.</title>
        <authorList>
            <person name="Guo L."/>
            <person name="Winzer T."/>
            <person name="Yang X."/>
            <person name="Li Y."/>
            <person name="Ning Z."/>
            <person name="He Z."/>
            <person name="Teodor R."/>
            <person name="Lu Y."/>
            <person name="Bowser T.A."/>
            <person name="Graham I.A."/>
            <person name="Ye K."/>
        </authorList>
    </citation>
    <scope>NUCLEOTIDE SEQUENCE [LARGE SCALE GENOMIC DNA]</scope>
    <source>
        <strain evidence="2">cv. HN1</strain>
        <tissue evidence="1">Leaves</tissue>
    </source>
</reference>
<organism evidence="1 2">
    <name type="scientific">Papaver somniferum</name>
    <name type="common">Opium poppy</name>
    <dbReference type="NCBI Taxonomy" id="3469"/>
    <lineage>
        <taxon>Eukaryota</taxon>
        <taxon>Viridiplantae</taxon>
        <taxon>Streptophyta</taxon>
        <taxon>Embryophyta</taxon>
        <taxon>Tracheophyta</taxon>
        <taxon>Spermatophyta</taxon>
        <taxon>Magnoliopsida</taxon>
        <taxon>Ranunculales</taxon>
        <taxon>Papaveraceae</taxon>
        <taxon>Papaveroideae</taxon>
        <taxon>Papaver</taxon>
    </lineage>
</organism>